<feature type="compositionally biased region" description="Basic and acidic residues" evidence="1">
    <location>
        <begin position="309"/>
        <end position="325"/>
    </location>
</feature>
<accession>A0A4V6N7A7</accession>
<dbReference type="SUPFAM" id="SSF56112">
    <property type="entry name" value="Protein kinase-like (PK-like)"/>
    <property type="match status" value="1"/>
</dbReference>
<reference evidence="3 4" key="1">
    <citation type="submission" date="2018-11" db="EMBL/GenBank/DDBJ databases">
        <title>Genome assembly of Steccherinum ochraceum LE-BIN_3174, the white-rot fungus of the Steccherinaceae family (The Residual Polyporoid clade, Polyporales, Basidiomycota).</title>
        <authorList>
            <person name="Fedorova T.V."/>
            <person name="Glazunova O.A."/>
            <person name="Landesman E.O."/>
            <person name="Moiseenko K.V."/>
            <person name="Psurtseva N.V."/>
            <person name="Savinova O.S."/>
            <person name="Shakhova N.V."/>
            <person name="Tyazhelova T.V."/>
            <person name="Vasina D.V."/>
        </authorList>
    </citation>
    <scope>NUCLEOTIDE SEQUENCE [LARGE SCALE GENOMIC DNA]</scope>
    <source>
        <strain evidence="3 4">LE-BIN_3174</strain>
    </source>
</reference>
<dbReference type="EMBL" id="RWJN01000015">
    <property type="protein sequence ID" value="TCD70777.1"/>
    <property type="molecule type" value="Genomic_DNA"/>
</dbReference>
<feature type="region of interest" description="Disordered" evidence="1">
    <location>
        <begin position="721"/>
        <end position="748"/>
    </location>
</feature>
<evidence type="ECO:0000313" key="3">
    <source>
        <dbReference type="EMBL" id="TCD70777.1"/>
    </source>
</evidence>
<dbReference type="OrthoDB" id="2754583at2759"/>
<dbReference type="Pfam" id="PF17667">
    <property type="entry name" value="Pkinase_fungal"/>
    <property type="match status" value="2"/>
</dbReference>
<sequence length="926" mass="103187">MSSDMLFCIDYHPLYSSSSSSVSDDSLNSLSPLSSPPSDIEMAEGFHPAHDSIPEGQTVDSTAGAHTDTLDEAFMAQSRAQPPLSPIAKRRASTSLLSAVNSTPYRASVESSERWPDSGKPKDSALKAWLNALLADKISRDYPVVDFIATVFGFTKDDLVEKLHERSEDSPYRLSRKDCKRYIRGLFKKHSAKSVERTAYEPLQNILQDLLDQLSSDLPSNGTLLVSMDDREPETHFARLRPDFLWGWILEKKKQRLRASSGAGELKKTLQQKLVAKPFESIVDFGRLSEPARASSDTFNEPGVSSNGSDDHSSVPPSRDARDQTADIQVPSLSSVSIGGKRKADELTDSQVPSARRKKTKPTPPPSDIGTTTSGVFLTPDPIPANMPIHANELQIIKYIHEVGTNGIRAYSTGFLIEEYAMTLWYMDRMGVVKSVSFDFIEEPHFLLLYLAATKYATPRQLGFFPMLRFPENKITAKVLQDYKGVSLDLSGSEDMQSTVLDDFRLLIDVDLKNNRQLVYPFSSVGRATIVIPVKADSSSASARKLCGTGDGVVKISWQSKSRQAEDFYVRTARESLKIDDSTKKMLKHIVDIKCSLTRSMEELELPRAFMTNLAKENVEERVCRVLVMDAYLPLKLVGSPKDFQVIFIGVVRGHRAVWKACRILHRDISINNIMFYLDKHGKVVGVLCDWDIAKEIPESETGIDTIVRDAILAKISPQLPTVSTAPPARTEHSIQQPTSTDAEESASHHHRFRTGTFPFMALDLLNYLTPPQHLYRFDLESFFYVLVTFLATFDPEKKKIGLVYPWLGADFQAVGLVKSSFVKQSAPVQKIVSSGPAVAYTALCRPWVRKLLGTVMLKLTSSYDQIVAAISSSWLVHLDDEETASVQEKIDVVWAEIHPLVVAREEILTYKTFMACLGEQVGDDD</sequence>
<evidence type="ECO:0000259" key="2">
    <source>
        <dbReference type="Pfam" id="PF17667"/>
    </source>
</evidence>
<dbReference type="PANTHER" id="PTHR38248">
    <property type="entry name" value="FUNK1 6"/>
    <property type="match status" value="1"/>
</dbReference>
<evidence type="ECO:0000256" key="1">
    <source>
        <dbReference type="SAM" id="MobiDB-lite"/>
    </source>
</evidence>
<evidence type="ECO:0000313" key="4">
    <source>
        <dbReference type="Proteomes" id="UP000292702"/>
    </source>
</evidence>
<gene>
    <name evidence="3" type="ORF">EIP91_001808</name>
</gene>
<keyword evidence="4" id="KW-1185">Reference proteome</keyword>
<comment type="caution">
    <text evidence="3">The sequence shown here is derived from an EMBL/GenBank/DDBJ whole genome shotgun (WGS) entry which is preliminary data.</text>
</comment>
<protein>
    <recommendedName>
        <fullName evidence="2">Fungal-type protein kinase domain-containing protein</fullName>
    </recommendedName>
</protein>
<feature type="region of interest" description="Disordered" evidence="1">
    <location>
        <begin position="17"/>
        <end position="63"/>
    </location>
</feature>
<dbReference type="InterPro" id="IPR011009">
    <property type="entry name" value="Kinase-like_dom_sf"/>
</dbReference>
<feature type="region of interest" description="Disordered" evidence="1">
    <location>
        <begin position="293"/>
        <end position="376"/>
    </location>
</feature>
<organism evidence="3 4">
    <name type="scientific">Steccherinum ochraceum</name>
    <dbReference type="NCBI Taxonomy" id="92696"/>
    <lineage>
        <taxon>Eukaryota</taxon>
        <taxon>Fungi</taxon>
        <taxon>Dikarya</taxon>
        <taxon>Basidiomycota</taxon>
        <taxon>Agaricomycotina</taxon>
        <taxon>Agaricomycetes</taxon>
        <taxon>Polyporales</taxon>
        <taxon>Steccherinaceae</taxon>
        <taxon>Steccherinum</taxon>
    </lineage>
</organism>
<dbReference type="Gene3D" id="1.10.510.10">
    <property type="entry name" value="Transferase(Phosphotransferase) domain 1"/>
    <property type="match status" value="1"/>
</dbReference>
<feature type="domain" description="Fungal-type protein kinase" evidence="2">
    <location>
        <begin position="390"/>
        <end position="701"/>
    </location>
</feature>
<dbReference type="Proteomes" id="UP000292702">
    <property type="component" value="Unassembled WGS sequence"/>
</dbReference>
<proteinExistence type="predicted"/>
<feature type="compositionally biased region" description="Polar residues" evidence="1">
    <location>
        <begin position="295"/>
        <end position="308"/>
    </location>
</feature>
<feature type="domain" description="Fungal-type protein kinase" evidence="2">
    <location>
        <begin position="743"/>
        <end position="788"/>
    </location>
</feature>
<dbReference type="PANTHER" id="PTHR38248:SF2">
    <property type="entry name" value="FUNK1 11"/>
    <property type="match status" value="1"/>
</dbReference>
<feature type="compositionally biased region" description="Low complexity" evidence="1">
    <location>
        <begin position="17"/>
        <end position="39"/>
    </location>
</feature>
<name>A0A4V6N7A7_9APHY</name>
<dbReference type="AlphaFoldDB" id="A0A4V6N7A7"/>
<dbReference type="InterPro" id="IPR040976">
    <property type="entry name" value="Pkinase_fungal"/>
</dbReference>